<dbReference type="InterPro" id="IPR051011">
    <property type="entry name" value="Metal_resp_trans_reg"/>
</dbReference>
<dbReference type="InterPro" id="IPR036390">
    <property type="entry name" value="WH_DNA-bd_sf"/>
</dbReference>
<protein>
    <recommendedName>
        <fullName evidence="4">HTH arsR-type domain-containing protein</fullName>
    </recommendedName>
</protein>
<keyword evidence="2" id="KW-0238">DNA-binding</keyword>
<organism evidence="5 6">
    <name type="scientific">candidate division WWE3 bacterium CG_4_9_14_3_um_filter_34_6</name>
    <dbReference type="NCBI Taxonomy" id="1975079"/>
    <lineage>
        <taxon>Bacteria</taxon>
        <taxon>Katanobacteria</taxon>
    </lineage>
</organism>
<dbReference type="PROSITE" id="PS50987">
    <property type="entry name" value="HTH_ARSR_2"/>
    <property type="match status" value="1"/>
</dbReference>
<dbReference type="CDD" id="cd00090">
    <property type="entry name" value="HTH_ARSR"/>
    <property type="match status" value="1"/>
</dbReference>
<evidence type="ECO:0000259" key="4">
    <source>
        <dbReference type="PROSITE" id="PS50987"/>
    </source>
</evidence>
<feature type="domain" description="HTH arsR-type" evidence="4">
    <location>
        <begin position="1"/>
        <end position="87"/>
    </location>
</feature>
<dbReference type="InterPro" id="IPR001845">
    <property type="entry name" value="HTH_ArsR_DNA-bd_dom"/>
</dbReference>
<dbReference type="Proteomes" id="UP000230683">
    <property type="component" value="Unassembled WGS sequence"/>
</dbReference>
<evidence type="ECO:0000256" key="2">
    <source>
        <dbReference type="ARBA" id="ARBA00023125"/>
    </source>
</evidence>
<dbReference type="PANTHER" id="PTHR43132:SF2">
    <property type="entry name" value="ARSENICAL RESISTANCE OPERON REPRESSOR ARSR-RELATED"/>
    <property type="match status" value="1"/>
</dbReference>
<evidence type="ECO:0000313" key="6">
    <source>
        <dbReference type="Proteomes" id="UP000230683"/>
    </source>
</evidence>
<proteinExistence type="predicted"/>
<keyword evidence="1" id="KW-0805">Transcription regulation</keyword>
<dbReference type="GO" id="GO:0003677">
    <property type="term" value="F:DNA binding"/>
    <property type="evidence" value="ECO:0007669"/>
    <property type="project" value="UniProtKB-KW"/>
</dbReference>
<keyword evidence="3" id="KW-0804">Transcription</keyword>
<dbReference type="Gene3D" id="1.10.10.10">
    <property type="entry name" value="Winged helix-like DNA-binding domain superfamily/Winged helix DNA-binding domain"/>
    <property type="match status" value="1"/>
</dbReference>
<name>A0A2M7X480_UNCKA</name>
<reference evidence="6" key="1">
    <citation type="submission" date="2017-09" db="EMBL/GenBank/DDBJ databases">
        <title>Depth-based differentiation of microbial function through sediment-hosted aquifers and enrichment of novel symbionts in the deep terrestrial subsurface.</title>
        <authorList>
            <person name="Probst A.J."/>
            <person name="Ladd B."/>
            <person name="Jarett J.K."/>
            <person name="Geller-Mcgrath D.E."/>
            <person name="Sieber C.M.K."/>
            <person name="Emerson J.B."/>
            <person name="Anantharaman K."/>
            <person name="Thomas B.C."/>
            <person name="Malmstrom R."/>
            <person name="Stieglmeier M."/>
            <person name="Klingl A."/>
            <person name="Woyke T."/>
            <person name="Ryan C.M."/>
            <person name="Banfield J.F."/>
        </authorList>
    </citation>
    <scope>NUCLEOTIDE SEQUENCE [LARGE SCALE GENOMIC DNA]</scope>
</reference>
<dbReference type="GO" id="GO:0003700">
    <property type="term" value="F:DNA-binding transcription factor activity"/>
    <property type="evidence" value="ECO:0007669"/>
    <property type="project" value="InterPro"/>
</dbReference>
<dbReference type="Pfam" id="PF01022">
    <property type="entry name" value="HTH_5"/>
    <property type="match status" value="1"/>
</dbReference>
<accession>A0A2M7X480</accession>
<dbReference type="PANTHER" id="PTHR43132">
    <property type="entry name" value="ARSENICAL RESISTANCE OPERON REPRESSOR ARSR-RELATED"/>
    <property type="match status" value="1"/>
</dbReference>
<gene>
    <name evidence="5" type="ORF">CO178_01295</name>
</gene>
<sequence length="87" mass="9849">MKNQCTKCFRSLGVESRAKLFKFIEHNKESNVTQLTKHLGLKQPTISYHLKEMSESGLISKRISGKEVFYSISSKCPHDGESCIVSN</sequence>
<dbReference type="InterPro" id="IPR036388">
    <property type="entry name" value="WH-like_DNA-bd_sf"/>
</dbReference>
<evidence type="ECO:0000256" key="3">
    <source>
        <dbReference type="ARBA" id="ARBA00023163"/>
    </source>
</evidence>
<dbReference type="NCBIfam" id="NF033788">
    <property type="entry name" value="HTH_metalloreg"/>
    <property type="match status" value="1"/>
</dbReference>
<dbReference type="AlphaFoldDB" id="A0A2M7X480"/>
<dbReference type="EMBL" id="PFWY01000059">
    <property type="protein sequence ID" value="PJA40950.1"/>
    <property type="molecule type" value="Genomic_DNA"/>
</dbReference>
<evidence type="ECO:0000313" key="5">
    <source>
        <dbReference type="EMBL" id="PJA40950.1"/>
    </source>
</evidence>
<dbReference type="SMART" id="SM00418">
    <property type="entry name" value="HTH_ARSR"/>
    <property type="match status" value="1"/>
</dbReference>
<evidence type="ECO:0000256" key="1">
    <source>
        <dbReference type="ARBA" id="ARBA00023015"/>
    </source>
</evidence>
<dbReference type="InterPro" id="IPR011991">
    <property type="entry name" value="ArsR-like_HTH"/>
</dbReference>
<comment type="caution">
    <text evidence="5">The sequence shown here is derived from an EMBL/GenBank/DDBJ whole genome shotgun (WGS) entry which is preliminary data.</text>
</comment>
<dbReference type="SUPFAM" id="SSF46785">
    <property type="entry name" value="Winged helix' DNA-binding domain"/>
    <property type="match status" value="1"/>
</dbReference>
<dbReference type="PRINTS" id="PR00778">
    <property type="entry name" value="HTHARSR"/>
</dbReference>